<dbReference type="GO" id="GO:0031297">
    <property type="term" value="P:replication fork processing"/>
    <property type="evidence" value="ECO:0007669"/>
    <property type="project" value="TreeGrafter"/>
</dbReference>
<feature type="non-terminal residue" evidence="16">
    <location>
        <position position="1"/>
    </location>
</feature>
<evidence type="ECO:0000256" key="11">
    <source>
        <dbReference type="ARBA" id="ARBA00023204"/>
    </source>
</evidence>
<dbReference type="GO" id="GO:0000712">
    <property type="term" value="P:resolution of meiotic recombination intermediates"/>
    <property type="evidence" value="ECO:0007669"/>
    <property type="project" value="TreeGrafter"/>
</dbReference>
<dbReference type="GO" id="GO:0008821">
    <property type="term" value="F:crossover junction DNA endonuclease activity"/>
    <property type="evidence" value="ECO:0007669"/>
    <property type="project" value="TreeGrafter"/>
</dbReference>
<gene>
    <name evidence="16" type="ORF">INT44_005895</name>
</gene>
<evidence type="ECO:0000256" key="13">
    <source>
        <dbReference type="ARBA" id="ARBA00023254"/>
    </source>
</evidence>
<keyword evidence="4" id="KW-0540">Nuclease</keyword>
<evidence type="ECO:0000256" key="5">
    <source>
        <dbReference type="ARBA" id="ARBA00022723"/>
    </source>
</evidence>
<dbReference type="InterPro" id="IPR033310">
    <property type="entry name" value="Mms4/EME1/EME2"/>
</dbReference>
<dbReference type="PANTHER" id="PTHR21077">
    <property type="entry name" value="EME1 PROTEIN"/>
    <property type="match status" value="1"/>
</dbReference>
<evidence type="ECO:0000256" key="4">
    <source>
        <dbReference type="ARBA" id="ARBA00022722"/>
    </source>
</evidence>
<evidence type="ECO:0000256" key="1">
    <source>
        <dbReference type="ARBA" id="ARBA00001946"/>
    </source>
</evidence>
<dbReference type="Proteomes" id="UP000612746">
    <property type="component" value="Unassembled WGS sequence"/>
</dbReference>
<proteinExistence type="inferred from homology"/>
<protein>
    <recommendedName>
        <fullName evidence="15">ERCC4 domain-containing protein</fullName>
    </recommendedName>
</protein>
<dbReference type="GO" id="GO:0006302">
    <property type="term" value="P:double-strand break repair"/>
    <property type="evidence" value="ECO:0007669"/>
    <property type="project" value="TreeGrafter"/>
</dbReference>
<evidence type="ECO:0000313" key="17">
    <source>
        <dbReference type="Proteomes" id="UP000612746"/>
    </source>
</evidence>
<organism evidence="16 17">
    <name type="scientific">Umbelopsis vinacea</name>
    <dbReference type="NCBI Taxonomy" id="44442"/>
    <lineage>
        <taxon>Eukaryota</taxon>
        <taxon>Fungi</taxon>
        <taxon>Fungi incertae sedis</taxon>
        <taxon>Mucoromycota</taxon>
        <taxon>Mucoromycotina</taxon>
        <taxon>Umbelopsidomycetes</taxon>
        <taxon>Umbelopsidales</taxon>
        <taxon>Umbelopsidaceae</taxon>
        <taxon>Umbelopsis</taxon>
    </lineage>
</organism>
<dbReference type="AlphaFoldDB" id="A0A8H7Q0Q1"/>
<comment type="similarity">
    <text evidence="3">Belongs to the EME1/MMS4 family.</text>
</comment>
<keyword evidence="10" id="KW-0233">DNA recombination</keyword>
<comment type="subcellular location">
    <subcellularLocation>
        <location evidence="2">Nucleus</location>
    </subcellularLocation>
</comment>
<evidence type="ECO:0000256" key="12">
    <source>
        <dbReference type="ARBA" id="ARBA00023242"/>
    </source>
</evidence>
<evidence type="ECO:0000313" key="16">
    <source>
        <dbReference type="EMBL" id="KAG2182914.1"/>
    </source>
</evidence>
<dbReference type="EMBL" id="JAEPRA010000007">
    <property type="protein sequence ID" value="KAG2182914.1"/>
    <property type="molecule type" value="Genomic_DNA"/>
</dbReference>
<name>A0A8H7Q0Q1_9FUNG</name>
<dbReference type="Pfam" id="PF21292">
    <property type="entry name" value="EME1-MUS81_C"/>
    <property type="match status" value="1"/>
</dbReference>
<dbReference type="Gene3D" id="1.10.150.670">
    <property type="entry name" value="Crossover junction endonuclease EME1, DNA-binding domain"/>
    <property type="match status" value="1"/>
</dbReference>
<evidence type="ECO:0000256" key="6">
    <source>
        <dbReference type="ARBA" id="ARBA00022759"/>
    </source>
</evidence>
<dbReference type="GO" id="GO:0048476">
    <property type="term" value="C:Holliday junction resolvase complex"/>
    <property type="evidence" value="ECO:0007669"/>
    <property type="project" value="InterPro"/>
</dbReference>
<dbReference type="GO" id="GO:0003677">
    <property type="term" value="F:DNA binding"/>
    <property type="evidence" value="ECO:0007669"/>
    <property type="project" value="InterPro"/>
</dbReference>
<comment type="caution">
    <text evidence="16">The sequence shown here is derived from an EMBL/GenBank/DDBJ whole genome shotgun (WGS) entry which is preliminary data.</text>
</comment>
<keyword evidence="9" id="KW-0460">Magnesium</keyword>
<feature type="region of interest" description="Disordered" evidence="14">
    <location>
        <begin position="358"/>
        <end position="382"/>
    </location>
</feature>
<sequence>NATIFRRALRFLQFHHRHAGHLHISLAIYNSESMPPERVNGVSPIKLFSDGSSEGLPSPEALRAALFSEQSHSQPKTPSKSSFAHANVIILDDTPPSPKGKRISSLSTLPYESFTTLCNSQGSIDETISKFVVNPQPVTENANDAESESKSGNKRKGKRKLEGNEAGASQKELKEQIRLEKKQEREMAKAQKEVEKKKLKELKQANALRSVSKDTLHDTILCLEKTLYSSELGKAIQSQFIGKAAEIVEMEDAFQYTIRWQTKTRAEWDTLSQTFIPFENKKTTIVKNKHVALWMDMQRLTTMIQNEDLIPCLAGIQVQQAGSQVVLIVEGLQKYYRDQKNLRSRAFQNSVLKGIAEEFGEQRSRPSTSKKPRTSKTDWIADGPDKNTIEDIMLSLQLREKIMIVHTANITETASWIASFSATMATTNAYYSSNYGRSSELLDFYMDVRAKSGTDSTDTWLKMLQNIQKCTDAVAKAIVQEYPTVYSLYDAYTKTQSVEEAEMLLADIEVMNIRSSMTVELRPC</sequence>
<evidence type="ECO:0000256" key="14">
    <source>
        <dbReference type="SAM" id="MobiDB-lite"/>
    </source>
</evidence>
<keyword evidence="12" id="KW-0539">Nucleus</keyword>
<keyword evidence="7" id="KW-0227">DNA damage</keyword>
<keyword evidence="6" id="KW-0255">Endonuclease</keyword>
<accession>A0A8H7Q0Q1</accession>
<reference evidence="16" key="1">
    <citation type="submission" date="2020-12" db="EMBL/GenBank/DDBJ databases">
        <title>Metabolic potential, ecology and presence of endohyphal bacteria is reflected in genomic diversity of Mucoromycotina.</title>
        <authorList>
            <person name="Muszewska A."/>
            <person name="Okrasinska A."/>
            <person name="Steczkiewicz K."/>
            <person name="Drgas O."/>
            <person name="Orlowska M."/>
            <person name="Perlinska-Lenart U."/>
            <person name="Aleksandrzak-Piekarczyk T."/>
            <person name="Szatraj K."/>
            <person name="Zielenkiewicz U."/>
            <person name="Pilsyk S."/>
            <person name="Malc E."/>
            <person name="Mieczkowski P."/>
            <person name="Kruszewska J.S."/>
            <person name="Biernat P."/>
            <person name="Pawlowska J."/>
        </authorList>
    </citation>
    <scope>NUCLEOTIDE SEQUENCE</scope>
    <source>
        <strain evidence="16">WA0000051536</strain>
    </source>
</reference>
<keyword evidence="17" id="KW-1185">Reference proteome</keyword>
<dbReference type="GO" id="GO:0046872">
    <property type="term" value="F:metal ion binding"/>
    <property type="evidence" value="ECO:0007669"/>
    <property type="project" value="UniProtKB-KW"/>
</dbReference>
<keyword evidence="5" id="KW-0479">Metal-binding</keyword>
<dbReference type="GO" id="GO:0005634">
    <property type="term" value="C:nucleus"/>
    <property type="evidence" value="ECO:0007669"/>
    <property type="project" value="UniProtKB-SubCell"/>
</dbReference>
<dbReference type="Gene3D" id="3.40.50.10130">
    <property type="match status" value="1"/>
</dbReference>
<dbReference type="InterPro" id="IPR042530">
    <property type="entry name" value="EME1/EME2_C"/>
</dbReference>
<dbReference type="OrthoDB" id="343092at2759"/>
<evidence type="ECO:0000256" key="10">
    <source>
        <dbReference type="ARBA" id="ARBA00023172"/>
    </source>
</evidence>
<dbReference type="PANTHER" id="PTHR21077:SF5">
    <property type="entry name" value="CROSSOVER JUNCTION ENDONUCLEASE MMS4"/>
    <property type="match status" value="1"/>
</dbReference>
<evidence type="ECO:0000256" key="2">
    <source>
        <dbReference type="ARBA" id="ARBA00004123"/>
    </source>
</evidence>
<feature type="domain" description="ERCC4" evidence="15">
    <location>
        <begin position="319"/>
        <end position="420"/>
    </location>
</feature>
<dbReference type="Pfam" id="PF02732">
    <property type="entry name" value="ERCC4"/>
    <property type="match status" value="1"/>
</dbReference>
<comment type="cofactor">
    <cofactor evidence="1">
        <name>Mg(2+)</name>
        <dbReference type="ChEBI" id="CHEBI:18420"/>
    </cofactor>
</comment>
<keyword evidence="13" id="KW-0469">Meiosis</keyword>
<keyword evidence="8" id="KW-0378">Hydrolase</keyword>
<keyword evidence="11" id="KW-0234">DNA repair</keyword>
<dbReference type="InterPro" id="IPR006166">
    <property type="entry name" value="ERCC4_domain"/>
</dbReference>
<feature type="region of interest" description="Disordered" evidence="14">
    <location>
        <begin position="137"/>
        <end position="175"/>
    </location>
</feature>
<evidence type="ECO:0000256" key="7">
    <source>
        <dbReference type="ARBA" id="ARBA00022763"/>
    </source>
</evidence>
<evidence type="ECO:0000256" key="8">
    <source>
        <dbReference type="ARBA" id="ARBA00022801"/>
    </source>
</evidence>
<evidence type="ECO:0000256" key="9">
    <source>
        <dbReference type="ARBA" id="ARBA00022842"/>
    </source>
</evidence>
<evidence type="ECO:0000256" key="3">
    <source>
        <dbReference type="ARBA" id="ARBA00005313"/>
    </source>
</evidence>
<dbReference type="GO" id="GO:0031573">
    <property type="term" value="P:mitotic intra-S DNA damage checkpoint signaling"/>
    <property type="evidence" value="ECO:0007669"/>
    <property type="project" value="TreeGrafter"/>
</dbReference>
<evidence type="ECO:0000259" key="15">
    <source>
        <dbReference type="Pfam" id="PF02732"/>
    </source>
</evidence>